<feature type="transmembrane region" description="Helical" evidence="7">
    <location>
        <begin position="278"/>
        <end position="307"/>
    </location>
</feature>
<dbReference type="Gene3D" id="1.20.1250.20">
    <property type="entry name" value="MFS general substrate transporter like domains"/>
    <property type="match status" value="1"/>
</dbReference>
<dbReference type="InterPro" id="IPR011701">
    <property type="entry name" value="MFS"/>
</dbReference>
<dbReference type="EMBL" id="NOII01000002">
    <property type="protein sequence ID" value="OYD58324.1"/>
    <property type="molecule type" value="Genomic_DNA"/>
</dbReference>
<reference evidence="9 10" key="1">
    <citation type="submission" date="2017-07" db="EMBL/GenBank/DDBJ databases">
        <title>Fictibacillus sp. nov. GDSW-R2A3 Genome sequencing and assembly.</title>
        <authorList>
            <person name="Mayilraj S."/>
        </authorList>
    </citation>
    <scope>NUCLEOTIDE SEQUENCE [LARGE SCALE GENOMIC DNA]</scope>
    <source>
        <strain evidence="9 10">GDSW-R2A3</strain>
    </source>
</reference>
<feature type="transmembrane region" description="Helical" evidence="7">
    <location>
        <begin position="5"/>
        <end position="25"/>
    </location>
</feature>
<keyword evidence="5 7" id="KW-1133">Transmembrane helix</keyword>
<comment type="subcellular location">
    <subcellularLocation>
        <location evidence="1">Cell membrane</location>
        <topology evidence="1">Multi-pass membrane protein</topology>
    </subcellularLocation>
</comment>
<keyword evidence="10" id="KW-1185">Reference proteome</keyword>
<dbReference type="PANTHER" id="PTHR23517:SF10">
    <property type="entry name" value="MAJOR FACILITATOR SUPERFAMILY (MFS) PROFILE DOMAIN-CONTAINING PROTEIN"/>
    <property type="match status" value="1"/>
</dbReference>
<dbReference type="PROSITE" id="PS50850">
    <property type="entry name" value="MFS"/>
    <property type="match status" value="1"/>
</dbReference>
<dbReference type="AlphaFoldDB" id="A0A235FBC3"/>
<dbReference type="CDD" id="cd17329">
    <property type="entry name" value="MFS_MdtH_MDR_like"/>
    <property type="match status" value="1"/>
</dbReference>
<dbReference type="PANTHER" id="PTHR23517">
    <property type="entry name" value="RESISTANCE PROTEIN MDTM, PUTATIVE-RELATED-RELATED"/>
    <property type="match status" value="1"/>
</dbReference>
<feature type="transmembrane region" description="Helical" evidence="7">
    <location>
        <begin position="71"/>
        <end position="89"/>
    </location>
</feature>
<dbReference type="OrthoDB" id="3268460at2"/>
<name>A0A235FBC3_9BACL</name>
<evidence type="ECO:0000256" key="2">
    <source>
        <dbReference type="ARBA" id="ARBA00022448"/>
    </source>
</evidence>
<accession>A0A235FBC3</accession>
<protein>
    <submittedName>
        <fullName evidence="9">MFS transporter</fullName>
    </submittedName>
</protein>
<comment type="caution">
    <text evidence="9">The sequence shown here is derived from an EMBL/GenBank/DDBJ whole genome shotgun (WGS) entry which is preliminary data.</text>
</comment>
<dbReference type="GO" id="GO:0022857">
    <property type="term" value="F:transmembrane transporter activity"/>
    <property type="evidence" value="ECO:0007669"/>
    <property type="project" value="InterPro"/>
</dbReference>
<evidence type="ECO:0000256" key="4">
    <source>
        <dbReference type="ARBA" id="ARBA00022692"/>
    </source>
</evidence>
<feature type="transmembrane region" description="Helical" evidence="7">
    <location>
        <begin position="364"/>
        <end position="383"/>
    </location>
</feature>
<feature type="transmembrane region" description="Helical" evidence="7">
    <location>
        <begin position="128"/>
        <end position="153"/>
    </location>
</feature>
<sequence length="399" mass="42994">MPGRVWLLIVGMVLNVTGSSFLWPVNTIYMVENLDKSLTAAGIVLMLNSGAGILGNLIGGTMFDRFGGYRTILGGVSITFTSSILLIFFHTFYAYAALLFVIGFGMGITFPSMYAMAGTTWKEGGRKAFNAIYIAQNAGVAAGAALGGIAASYSFTLSFVSNAVLSCSFFLLVFFGFKHMDGDRAIASVSGPLKKDTAALFKNPGFQSLLILCAGYLFAWIGYVQWQSSIAAHTQDMGVSVKLYSLLWTINGALIVLGQPLVNPLLKRWIPSVKAQIMVGYVIFVVSFLVIADAADFSGFLAGMIILTVGEMLVWPGIPSIAAELAPPGRAGFYQGVVNSTATAGRMIGPLFGGLIVDVFHIRILFYTLIVFLLFSFVFTQVFDRRTKSNREAAAEMQF</sequence>
<dbReference type="RefSeq" id="WP_094252465.1">
    <property type="nucleotide sequence ID" value="NZ_JBHLXL010000001.1"/>
</dbReference>
<keyword evidence="3" id="KW-1003">Cell membrane</keyword>
<feature type="domain" description="Major facilitator superfamily (MFS) profile" evidence="8">
    <location>
        <begin position="4"/>
        <end position="388"/>
    </location>
</feature>
<dbReference type="InterPro" id="IPR001958">
    <property type="entry name" value="Tet-R_TetA/multi-R_MdtG-like"/>
</dbReference>
<evidence type="ECO:0000256" key="1">
    <source>
        <dbReference type="ARBA" id="ARBA00004651"/>
    </source>
</evidence>
<evidence type="ECO:0000256" key="7">
    <source>
        <dbReference type="SAM" id="Phobius"/>
    </source>
</evidence>
<feature type="transmembrane region" description="Helical" evidence="7">
    <location>
        <begin position="246"/>
        <end position="266"/>
    </location>
</feature>
<dbReference type="InterPro" id="IPR050171">
    <property type="entry name" value="MFS_Transporters"/>
</dbReference>
<evidence type="ECO:0000256" key="6">
    <source>
        <dbReference type="ARBA" id="ARBA00023136"/>
    </source>
</evidence>
<dbReference type="Pfam" id="PF07690">
    <property type="entry name" value="MFS_1"/>
    <property type="match status" value="1"/>
</dbReference>
<feature type="transmembrane region" description="Helical" evidence="7">
    <location>
        <begin position="159"/>
        <end position="177"/>
    </location>
</feature>
<dbReference type="SUPFAM" id="SSF103473">
    <property type="entry name" value="MFS general substrate transporter"/>
    <property type="match status" value="1"/>
</dbReference>
<dbReference type="InterPro" id="IPR020846">
    <property type="entry name" value="MFS_dom"/>
</dbReference>
<organism evidence="9 10">
    <name type="scientific">Fictibacillus aquaticus</name>
    <dbReference type="NCBI Taxonomy" id="2021314"/>
    <lineage>
        <taxon>Bacteria</taxon>
        <taxon>Bacillati</taxon>
        <taxon>Bacillota</taxon>
        <taxon>Bacilli</taxon>
        <taxon>Bacillales</taxon>
        <taxon>Fictibacillaceae</taxon>
        <taxon>Fictibacillus</taxon>
    </lineage>
</organism>
<evidence type="ECO:0000256" key="5">
    <source>
        <dbReference type="ARBA" id="ARBA00022989"/>
    </source>
</evidence>
<dbReference type="PRINTS" id="PR01035">
    <property type="entry name" value="TCRTETA"/>
</dbReference>
<feature type="transmembrane region" description="Helical" evidence="7">
    <location>
        <begin position="95"/>
        <end position="116"/>
    </location>
</feature>
<evidence type="ECO:0000313" key="10">
    <source>
        <dbReference type="Proteomes" id="UP000215059"/>
    </source>
</evidence>
<feature type="transmembrane region" description="Helical" evidence="7">
    <location>
        <begin position="209"/>
        <end position="226"/>
    </location>
</feature>
<feature type="transmembrane region" description="Helical" evidence="7">
    <location>
        <begin position="37"/>
        <end position="59"/>
    </location>
</feature>
<dbReference type="InterPro" id="IPR036259">
    <property type="entry name" value="MFS_trans_sf"/>
</dbReference>
<gene>
    <name evidence="9" type="ORF">CGZ90_10365</name>
</gene>
<keyword evidence="4 7" id="KW-0812">Transmembrane</keyword>
<keyword evidence="6 7" id="KW-0472">Membrane</keyword>
<evidence type="ECO:0000256" key="3">
    <source>
        <dbReference type="ARBA" id="ARBA00022475"/>
    </source>
</evidence>
<dbReference type="GO" id="GO:0005886">
    <property type="term" value="C:plasma membrane"/>
    <property type="evidence" value="ECO:0007669"/>
    <property type="project" value="UniProtKB-SubCell"/>
</dbReference>
<proteinExistence type="predicted"/>
<evidence type="ECO:0000313" key="9">
    <source>
        <dbReference type="EMBL" id="OYD58324.1"/>
    </source>
</evidence>
<dbReference type="Proteomes" id="UP000215059">
    <property type="component" value="Unassembled WGS sequence"/>
</dbReference>
<evidence type="ECO:0000259" key="8">
    <source>
        <dbReference type="PROSITE" id="PS50850"/>
    </source>
</evidence>
<keyword evidence="2" id="KW-0813">Transport</keyword>